<protein>
    <submittedName>
        <fullName evidence="1">Uncharacterized protein</fullName>
    </submittedName>
</protein>
<name>A0AAN7UP21_9PEZI</name>
<dbReference type="Proteomes" id="UP001305414">
    <property type="component" value="Unassembled WGS sequence"/>
</dbReference>
<evidence type="ECO:0000313" key="2">
    <source>
        <dbReference type="Proteomes" id="UP001305414"/>
    </source>
</evidence>
<comment type="caution">
    <text evidence="1">The sequence shown here is derived from an EMBL/GenBank/DDBJ whole genome shotgun (WGS) entry which is preliminary data.</text>
</comment>
<keyword evidence="2" id="KW-1185">Reference proteome</keyword>
<accession>A0AAN7UP21</accession>
<gene>
    <name evidence="1" type="ORF">RRF57_012127</name>
</gene>
<evidence type="ECO:0000313" key="1">
    <source>
        <dbReference type="EMBL" id="KAK5636415.1"/>
    </source>
</evidence>
<organism evidence="1 2">
    <name type="scientific">Xylaria bambusicola</name>
    <dbReference type="NCBI Taxonomy" id="326684"/>
    <lineage>
        <taxon>Eukaryota</taxon>
        <taxon>Fungi</taxon>
        <taxon>Dikarya</taxon>
        <taxon>Ascomycota</taxon>
        <taxon>Pezizomycotina</taxon>
        <taxon>Sordariomycetes</taxon>
        <taxon>Xylariomycetidae</taxon>
        <taxon>Xylariales</taxon>
        <taxon>Xylariaceae</taxon>
        <taxon>Xylaria</taxon>
    </lineage>
</organism>
<sequence length="63" mass="7058">MVRMARLQISGEVSSLRSRTLIPAARRFMQKLTMSLLSLMNAAMICGSFGASSRRPDCRIIRL</sequence>
<reference evidence="1 2" key="1">
    <citation type="submission" date="2023-10" db="EMBL/GenBank/DDBJ databases">
        <title>Draft genome sequence of Xylaria bambusicola isolate GMP-LS, the root and basal stem rot pathogen of sugarcane in Indonesia.</title>
        <authorList>
            <person name="Selvaraj P."/>
            <person name="Muralishankar V."/>
            <person name="Muruganantham S."/>
            <person name="Sp S."/>
            <person name="Haryani S."/>
            <person name="Lau K.J.X."/>
            <person name="Naqvi N.I."/>
        </authorList>
    </citation>
    <scope>NUCLEOTIDE SEQUENCE [LARGE SCALE GENOMIC DNA]</scope>
    <source>
        <strain evidence="1">GMP-LS</strain>
    </source>
</reference>
<dbReference type="AlphaFoldDB" id="A0AAN7UP21"/>
<proteinExistence type="predicted"/>
<dbReference type="EMBL" id="JAWHQM010000068">
    <property type="protein sequence ID" value="KAK5636415.1"/>
    <property type="molecule type" value="Genomic_DNA"/>
</dbReference>